<evidence type="ECO:0000259" key="3">
    <source>
        <dbReference type="Pfam" id="PF00685"/>
    </source>
</evidence>
<gene>
    <name evidence="4" type="ORF">HPB51_017864</name>
</gene>
<feature type="domain" description="Sulfotransferase" evidence="3">
    <location>
        <begin position="117"/>
        <end position="311"/>
    </location>
</feature>
<organism evidence="4 5">
    <name type="scientific">Rhipicephalus microplus</name>
    <name type="common">Cattle tick</name>
    <name type="synonym">Boophilus microplus</name>
    <dbReference type="NCBI Taxonomy" id="6941"/>
    <lineage>
        <taxon>Eukaryota</taxon>
        <taxon>Metazoa</taxon>
        <taxon>Ecdysozoa</taxon>
        <taxon>Arthropoda</taxon>
        <taxon>Chelicerata</taxon>
        <taxon>Arachnida</taxon>
        <taxon>Acari</taxon>
        <taxon>Parasitiformes</taxon>
        <taxon>Ixodida</taxon>
        <taxon>Ixodoidea</taxon>
        <taxon>Ixodidae</taxon>
        <taxon>Rhipicephalinae</taxon>
        <taxon>Rhipicephalus</taxon>
        <taxon>Boophilus</taxon>
    </lineage>
</organism>
<evidence type="ECO:0000256" key="2">
    <source>
        <dbReference type="ARBA" id="ARBA00022679"/>
    </source>
</evidence>
<dbReference type="InterPro" id="IPR000863">
    <property type="entry name" value="Sulfotransferase_dom"/>
</dbReference>
<dbReference type="SUPFAM" id="SSF52540">
    <property type="entry name" value="P-loop containing nucleoside triphosphate hydrolases"/>
    <property type="match status" value="1"/>
</dbReference>
<dbReference type="Proteomes" id="UP000821866">
    <property type="component" value="Chromosome 4"/>
</dbReference>
<sequence length="400" mass="46457">MELKKSTDHSCWLREVGAEADCEPGTLELCIRGRDEWIPINRIELRDQRWLNCAPLNWYSFMNPESVMQRVLAISRSDGEVWVKMNEDSLIQVDGLLVNDFLRAENVRAAMKYQPRDDDVFIATYPKCGTTWTQYIVCNIFTGGNAPNNVTDFLLQAPYFDFMGADAPKKMPRPGALMTHLPFSMRRHSNKARYIYVARNPYDCAVSYYHYLLGHTPKTCSDVSFETFVKAFIAGRVPYGDYFDHLIPWYEHRQDPNVLFFTYEDLKKDTSSWVLKIADFLGKQEYGDALRADSKLFQRILDSCSLGNMREVFDCRCDGFVDALLELPEDKRLESMELYRNKGVTKQESHEGSGRVRKGKIGDWKNHFTTPELLDTMKCWIEEKTKGTDVMRLWEDLNLP</sequence>
<evidence type="ECO:0000256" key="1">
    <source>
        <dbReference type="ARBA" id="ARBA00005771"/>
    </source>
</evidence>
<dbReference type="Gene3D" id="3.40.50.300">
    <property type="entry name" value="P-loop containing nucleotide triphosphate hydrolases"/>
    <property type="match status" value="1"/>
</dbReference>
<dbReference type="GO" id="GO:0008146">
    <property type="term" value="F:sulfotransferase activity"/>
    <property type="evidence" value="ECO:0007669"/>
    <property type="project" value="InterPro"/>
</dbReference>
<dbReference type="EMBL" id="JABSTU010000006">
    <property type="protein sequence ID" value="KAH8028646.1"/>
    <property type="molecule type" value="Genomic_DNA"/>
</dbReference>
<dbReference type="Pfam" id="PF00685">
    <property type="entry name" value="Sulfotransfer_1"/>
    <property type="match status" value="2"/>
</dbReference>
<reference evidence="4" key="1">
    <citation type="journal article" date="2020" name="Cell">
        <title>Large-Scale Comparative Analyses of Tick Genomes Elucidate Their Genetic Diversity and Vector Capacities.</title>
        <authorList>
            <consortium name="Tick Genome and Microbiome Consortium (TIGMIC)"/>
            <person name="Jia N."/>
            <person name="Wang J."/>
            <person name="Shi W."/>
            <person name="Du L."/>
            <person name="Sun Y."/>
            <person name="Zhan W."/>
            <person name="Jiang J.F."/>
            <person name="Wang Q."/>
            <person name="Zhang B."/>
            <person name="Ji P."/>
            <person name="Bell-Sakyi L."/>
            <person name="Cui X.M."/>
            <person name="Yuan T.T."/>
            <person name="Jiang B.G."/>
            <person name="Yang W.F."/>
            <person name="Lam T.T."/>
            <person name="Chang Q.C."/>
            <person name="Ding S.J."/>
            <person name="Wang X.J."/>
            <person name="Zhu J.G."/>
            <person name="Ruan X.D."/>
            <person name="Zhao L."/>
            <person name="Wei J.T."/>
            <person name="Ye R.Z."/>
            <person name="Que T.C."/>
            <person name="Du C.H."/>
            <person name="Zhou Y.H."/>
            <person name="Cheng J.X."/>
            <person name="Dai P.F."/>
            <person name="Guo W.B."/>
            <person name="Han X.H."/>
            <person name="Huang E.J."/>
            <person name="Li L.F."/>
            <person name="Wei W."/>
            <person name="Gao Y.C."/>
            <person name="Liu J.Z."/>
            <person name="Shao H.Z."/>
            <person name="Wang X."/>
            <person name="Wang C.C."/>
            <person name="Yang T.C."/>
            <person name="Huo Q.B."/>
            <person name="Li W."/>
            <person name="Chen H.Y."/>
            <person name="Chen S.E."/>
            <person name="Zhou L.G."/>
            <person name="Ni X.B."/>
            <person name="Tian J.H."/>
            <person name="Sheng Y."/>
            <person name="Liu T."/>
            <person name="Pan Y.S."/>
            <person name="Xia L.Y."/>
            <person name="Li J."/>
            <person name="Zhao F."/>
            <person name="Cao W.C."/>
        </authorList>
    </citation>
    <scope>NUCLEOTIDE SEQUENCE</scope>
    <source>
        <strain evidence="4">Rmic-2018</strain>
    </source>
</reference>
<reference evidence="4" key="2">
    <citation type="submission" date="2021-09" db="EMBL/GenBank/DDBJ databases">
        <authorList>
            <person name="Jia N."/>
            <person name="Wang J."/>
            <person name="Shi W."/>
            <person name="Du L."/>
            <person name="Sun Y."/>
            <person name="Zhan W."/>
            <person name="Jiang J."/>
            <person name="Wang Q."/>
            <person name="Zhang B."/>
            <person name="Ji P."/>
            <person name="Sakyi L.B."/>
            <person name="Cui X."/>
            <person name="Yuan T."/>
            <person name="Jiang B."/>
            <person name="Yang W."/>
            <person name="Lam T.T.-Y."/>
            <person name="Chang Q."/>
            <person name="Ding S."/>
            <person name="Wang X."/>
            <person name="Zhu J."/>
            <person name="Ruan X."/>
            <person name="Zhao L."/>
            <person name="Wei J."/>
            <person name="Que T."/>
            <person name="Du C."/>
            <person name="Cheng J."/>
            <person name="Dai P."/>
            <person name="Han X."/>
            <person name="Huang E."/>
            <person name="Gao Y."/>
            <person name="Liu J."/>
            <person name="Shao H."/>
            <person name="Ye R."/>
            <person name="Li L."/>
            <person name="Wei W."/>
            <person name="Wang X."/>
            <person name="Wang C."/>
            <person name="Huo Q."/>
            <person name="Li W."/>
            <person name="Guo W."/>
            <person name="Chen H."/>
            <person name="Chen S."/>
            <person name="Zhou L."/>
            <person name="Zhou L."/>
            <person name="Ni X."/>
            <person name="Tian J."/>
            <person name="Zhou Y."/>
            <person name="Sheng Y."/>
            <person name="Liu T."/>
            <person name="Pan Y."/>
            <person name="Xia L."/>
            <person name="Li J."/>
            <person name="Zhao F."/>
            <person name="Cao W."/>
        </authorList>
    </citation>
    <scope>NUCLEOTIDE SEQUENCE</scope>
    <source>
        <strain evidence="4">Rmic-2018</strain>
        <tissue evidence="4">Larvae</tissue>
    </source>
</reference>
<proteinExistence type="inferred from homology"/>
<dbReference type="PANTHER" id="PTHR11783">
    <property type="entry name" value="SULFOTRANSFERASE SULT"/>
    <property type="match status" value="1"/>
</dbReference>
<evidence type="ECO:0000313" key="4">
    <source>
        <dbReference type="EMBL" id="KAH8028646.1"/>
    </source>
</evidence>
<evidence type="ECO:0000313" key="5">
    <source>
        <dbReference type="Proteomes" id="UP000821866"/>
    </source>
</evidence>
<dbReference type="VEuPathDB" id="VectorBase:LOC119167380"/>
<comment type="similarity">
    <text evidence="1">Belongs to the sulfotransferase 1 family.</text>
</comment>
<protein>
    <recommendedName>
        <fullName evidence="3">Sulfotransferase domain-containing protein</fullName>
    </recommendedName>
</protein>
<name>A0A9J6E2V0_RHIMP</name>
<keyword evidence="5" id="KW-1185">Reference proteome</keyword>
<keyword evidence="2" id="KW-0808">Transferase</keyword>
<accession>A0A9J6E2V0</accession>
<dbReference type="AlphaFoldDB" id="A0A9J6E2V0"/>
<feature type="domain" description="Sulfotransferase" evidence="3">
    <location>
        <begin position="344"/>
        <end position="388"/>
    </location>
</feature>
<dbReference type="InterPro" id="IPR027417">
    <property type="entry name" value="P-loop_NTPase"/>
</dbReference>
<comment type="caution">
    <text evidence="4">The sequence shown here is derived from an EMBL/GenBank/DDBJ whole genome shotgun (WGS) entry which is preliminary data.</text>
</comment>